<protein>
    <submittedName>
        <fullName evidence="1">Uncharacterized protein</fullName>
    </submittedName>
</protein>
<gene>
    <name evidence="1" type="ORF">PIB30_060731</name>
</gene>
<accession>A0ABU6QL80</accession>
<evidence type="ECO:0000313" key="2">
    <source>
        <dbReference type="Proteomes" id="UP001341840"/>
    </source>
</evidence>
<keyword evidence="2" id="KW-1185">Reference proteome</keyword>
<proteinExistence type="predicted"/>
<evidence type="ECO:0000313" key="1">
    <source>
        <dbReference type="EMBL" id="MED6112331.1"/>
    </source>
</evidence>
<dbReference type="Proteomes" id="UP001341840">
    <property type="component" value="Unassembled WGS sequence"/>
</dbReference>
<comment type="caution">
    <text evidence="1">The sequence shown here is derived from an EMBL/GenBank/DDBJ whole genome shotgun (WGS) entry which is preliminary data.</text>
</comment>
<name>A0ABU6QL80_9FABA</name>
<sequence length="101" mass="11320">MDARREGFVFGTGLQIEHLLPEHDAEVPTLTSLCSNENTAPPAKKPLQSQGHELMRRLSSRIRRLLKISARYGYSQANVTASPKQTALLGTFRIPHTDHQE</sequence>
<organism evidence="1 2">
    <name type="scientific">Stylosanthes scabra</name>
    <dbReference type="NCBI Taxonomy" id="79078"/>
    <lineage>
        <taxon>Eukaryota</taxon>
        <taxon>Viridiplantae</taxon>
        <taxon>Streptophyta</taxon>
        <taxon>Embryophyta</taxon>
        <taxon>Tracheophyta</taxon>
        <taxon>Spermatophyta</taxon>
        <taxon>Magnoliopsida</taxon>
        <taxon>eudicotyledons</taxon>
        <taxon>Gunneridae</taxon>
        <taxon>Pentapetalae</taxon>
        <taxon>rosids</taxon>
        <taxon>fabids</taxon>
        <taxon>Fabales</taxon>
        <taxon>Fabaceae</taxon>
        <taxon>Papilionoideae</taxon>
        <taxon>50 kb inversion clade</taxon>
        <taxon>dalbergioids sensu lato</taxon>
        <taxon>Dalbergieae</taxon>
        <taxon>Pterocarpus clade</taxon>
        <taxon>Stylosanthes</taxon>
    </lineage>
</organism>
<dbReference type="EMBL" id="JASCZI010000541">
    <property type="protein sequence ID" value="MED6112331.1"/>
    <property type="molecule type" value="Genomic_DNA"/>
</dbReference>
<reference evidence="1 2" key="1">
    <citation type="journal article" date="2023" name="Plants (Basel)">
        <title>Bridging the Gap: Combining Genomics and Transcriptomics Approaches to Understand Stylosanthes scabra, an Orphan Legume from the Brazilian Caatinga.</title>
        <authorList>
            <person name="Ferreira-Neto J.R.C."/>
            <person name="da Silva M.D."/>
            <person name="Binneck E."/>
            <person name="de Melo N.F."/>
            <person name="da Silva R.H."/>
            <person name="de Melo A.L.T.M."/>
            <person name="Pandolfi V."/>
            <person name="Bustamante F.O."/>
            <person name="Brasileiro-Vidal A.C."/>
            <person name="Benko-Iseppon A.M."/>
        </authorList>
    </citation>
    <scope>NUCLEOTIDE SEQUENCE [LARGE SCALE GENOMIC DNA]</scope>
    <source>
        <tissue evidence="1">Leaves</tissue>
    </source>
</reference>